<sequence>MPVSSLGGRCWFGVELKTFEISIEEHKEKCMGRSVKEALSFLHGSNLEGKWNGALMENHTPAQALSSSIIRDSSSLRDCPAPRDVVWIKAEKEALDRNEELLGRCLVGFWEGDSDRSLTLLPSGRGQKALGSWKGTFGFKCERKSLLLEFEFADEAERVFQSRTRRFRGRSFCLEKWKPSVGCFEGDLGNPCLVWVRILGLPLHLWGRSLFRKGWEHPSSLQVVAGPFCFALQLWWEDEACISTVLLSHGVDAWKLEEARRPRYALRERRRPALTFSLSAA</sequence>
<evidence type="ECO:0000313" key="2">
    <source>
        <dbReference type="Proteomes" id="UP000288805"/>
    </source>
</evidence>
<name>A0A438C4K3_VITVI</name>
<accession>A0A438C4K3</accession>
<protein>
    <submittedName>
        <fullName evidence="1">Uncharacterized protein</fullName>
    </submittedName>
</protein>
<gene>
    <name evidence="1" type="ORF">CK203_114307</name>
</gene>
<reference evidence="1 2" key="1">
    <citation type="journal article" date="2018" name="PLoS Genet.">
        <title>Population sequencing reveals clonal diversity and ancestral inbreeding in the grapevine cultivar Chardonnay.</title>
        <authorList>
            <person name="Roach M.J."/>
            <person name="Johnson D.L."/>
            <person name="Bohlmann J."/>
            <person name="van Vuuren H.J."/>
            <person name="Jones S.J."/>
            <person name="Pretorius I.S."/>
            <person name="Schmidt S.A."/>
            <person name="Borneman A.R."/>
        </authorList>
    </citation>
    <scope>NUCLEOTIDE SEQUENCE [LARGE SCALE GENOMIC DNA]</scope>
    <source>
        <strain evidence="2">cv. Chardonnay</strain>
        <tissue evidence="1">Leaf</tissue>
    </source>
</reference>
<dbReference type="EMBL" id="QGNW01002545">
    <property type="protein sequence ID" value="RVW18187.1"/>
    <property type="molecule type" value="Genomic_DNA"/>
</dbReference>
<proteinExistence type="predicted"/>
<organism evidence="1 2">
    <name type="scientific">Vitis vinifera</name>
    <name type="common">Grape</name>
    <dbReference type="NCBI Taxonomy" id="29760"/>
    <lineage>
        <taxon>Eukaryota</taxon>
        <taxon>Viridiplantae</taxon>
        <taxon>Streptophyta</taxon>
        <taxon>Embryophyta</taxon>
        <taxon>Tracheophyta</taxon>
        <taxon>Spermatophyta</taxon>
        <taxon>Magnoliopsida</taxon>
        <taxon>eudicotyledons</taxon>
        <taxon>Gunneridae</taxon>
        <taxon>Pentapetalae</taxon>
        <taxon>rosids</taxon>
        <taxon>Vitales</taxon>
        <taxon>Vitaceae</taxon>
        <taxon>Viteae</taxon>
        <taxon>Vitis</taxon>
    </lineage>
</organism>
<comment type="caution">
    <text evidence="1">The sequence shown here is derived from an EMBL/GenBank/DDBJ whole genome shotgun (WGS) entry which is preliminary data.</text>
</comment>
<dbReference type="AlphaFoldDB" id="A0A438C4K3"/>
<evidence type="ECO:0000313" key="1">
    <source>
        <dbReference type="EMBL" id="RVW18187.1"/>
    </source>
</evidence>
<dbReference type="PANTHER" id="PTHR34427:SF5">
    <property type="entry name" value="DUF4283 DOMAIN-CONTAINING PROTEIN"/>
    <property type="match status" value="1"/>
</dbReference>
<dbReference type="Proteomes" id="UP000288805">
    <property type="component" value="Unassembled WGS sequence"/>
</dbReference>
<dbReference type="PANTHER" id="PTHR34427">
    <property type="entry name" value="DUF4283 DOMAIN PROTEIN"/>
    <property type="match status" value="1"/>
</dbReference>